<name>U6L3F5_EIMTE</name>
<evidence type="ECO:0000313" key="1">
    <source>
        <dbReference type="EMBL" id="CDJ43733.1"/>
    </source>
</evidence>
<proteinExistence type="predicted"/>
<keyword evidence="2" id="KW-1185">Reference proteome</keyword>
<feature type="non-terminal residue" evidence="1">
    <location>
        <position position="1"/>
    </location>
</feature>
<evidence type="ECO:0000313" key="2">
    <source>
        <dbReference type="Proteomes" id="UP000030747"/>
    </source>
</evidence>
<dbReference type="Proteomes" id="UP000030747">
    <property type="component" value="Unassembled WGS sequence"/>
</dbReference>
<protein>
    <submittedName>
        <fullName evidence="1">M16 family peptidase, putative</fullName>
    </submittedName>
</protein>
<dbReference type="PANTHER" id="PTHR43016">
    <property type="entry name" value="PRESEQUENCE PROTEASE"/>
    <property type="match status" value="1"/>
</dbReference>
<dbReference type="GeneID" id="25256110"/>
<dbReference type="PANTHER" id="PTHR43016:SF16">
    <property type="entry name" value="METALLOPROTEASE, PUTATIVE (AFU_ORTHOLOGUE AFUA_4G07610)-RELATED"/>
    <property type="match status" value="1"/>
</dbReference>
<reference evidence="1" key="1">
    <citation type="submission" date="2013-10" db="EMBL/GenBank/DDBJ databases">
        <title>Genomic analysis of the causative agents of coccidiosis in chickens.</title>
        <authorList>
            <person name="Reid A.J."/>
            <person name="Blake D."/>
            <person name="Billington K."/>
            <person name="Browne H."/>
            <person name="Dunn M."/>
            <person name="Hung S."/>
            <person name="Kawahara F."/>
            <person name="Miranda-Saavedra D."/>
            <person name="Mourier T."/>
            <person name="Nagra H."/>
            <person name="Otto T.D."/>
            <person name="Rawlings N."/>
            <person name="Sanchez A."/>
            <person name="Sanders M."/>
            <person name="Subramaniam C."/>
            <person name="Tay Y."/>
            <person name="Dear P."/>
            <person name="Doerig C."/>
            <person name="Gruber A."/>
            <person name="Parkinson J."/>
            <person name="Shirley M."/>
            <person name="Wan K.L."/>
            <person name="Berriman M."/>
            <person name="Tomley F."/>
            <person name="Pain A."/>
        </authorList>
    </citation>
    <scope>NUCLEOTIDE SEQUENCE [LARGE SCALE GENOMIC DNA]</scope>
    <source>
        <strain evidence="1">Houghton</strain>
    </source>
</reference>
<dbReference type="RefSeq" id="XP_013234482.1">
    <property type="nucleotide sequence ID" value="XM_013379028.1"/>
</dbReference>
<sequence>IEIINEYFLYGSKPEELQQQMDQPKIAAALLQQPESYWANVLLQWFAAAPAAVVCCWPSRRLQQQQAAADAAAAAAIRQQVGSSKLQQLQDYIAAVKIKQSQKPPQQLLDKVPFAALDAVSLFKPEVAANFPLPAAAAAAAAAEGADEEAAAAAEKIQGCSNLLLLLTSIPSQFVSLCLVVRIPQHWSSKQQLLLLQLLLLLQECDIEITRKEAKMLQLEDDLIEKGIAAAAAAAAAAAEEEGTAATAATAAAADEDETPVRLPHSVLSKLLLQLTTGHSVSCGASSSSSSSSSIGFAAGAFRELVSVQLTAAAHNFELLLLLLRAICCCVCIEGSRVYVQLKKQQKQLLRLKRKPNYLLLQLAAAIWFDRKAMVNLAGWGSSNKATAAAAAAAAAAEADGKKAEAAAAEPATPAAATEPTAAAAAAPADAAAAAADAAAAAGAAAAAAGKAAFKSYLKELTEVYRQLFATPQKLLHLTADKKLLPNNFVEKINGLFNSNKDNKQQQTAAAAAATAAGTEPLHSFLGIRLAAEDKVGRQPAAAATAAADNAAAAAAAAAAEPETLAPAEPAEPAAAATAAAAAAAAATARVVVGLGCSSASYVQATVEAAEGFSNPEFAALLILSECCSMMEDPRARPSQAR</sequence>
<gene>
    <name evidence="1" type="ORF">ETH_00035345</name>
</gene>
<dbReference type="VEuPathDB" id="ToxoDB:ETH_00035345"/>
<dbReference type="VEuPathDB" id="ToxoDB:ETH2_1201800"/>
<dbReference type="EMBL" id="HG676077">
    <property type="protein sequence ID" value="CDJ43733.1"/>
    <property type="molecule type" value="Genomic_DNA"/>
</dbReference>
<organism evidence="1 2">
    <name type="scientific">Eimeria tenella</name>
    <name type="common">Coccidian parasite</name>
    <dbReference type="NCBI Taxonomy" id="5802"/>
    <lineage>
        <taxon>Eukaryota</taxon>
        <taxon>Sar</taxon>
        <taxon>Alveolata</taxon>
        <taxon>Apicomplexa</taxon>
        <taxon>Conoidasida</taxon>
        <taxon>Coccidia</taxon>
        <taxon>Eucoccidiorida</taxon>
        <taxon>Eimeriorina</taxon>
        <taxon>Eimeriidae</taxon>
        <taxon>Eimeria</taxon>
    </lineage>
</organism>
<dbReference type="AlphaFoldDB" id="U6L3F5"/>
<dbReference type="OrthoDB" id="330616at2759"/>
<reference evidence="1" key="2">
    <citation type="submission" date="2013-10" db="EMBL/GenBank/DDBJ databases">
        <authorList>
            <person name="Aslett M."/>
        </authorList>
    </citation>
    <scope>NUCLEOTIDE SEQUENCE [LARGE SCALE GENOMIC DNA]</scope>
    <source>
        <strain evidence="1">Houghton</strain>
    </source>
</reference>
<accession>U6L3F5</accession>